<protein>
    <submittedName>
        <fullName evidence="5">Nitroreductase</fullName>
    </submittedName>
</protein>
<evidence type="ECO:0000313" key="6">
    <source>
        <dbReference type="Proteomes" id="UP000198647"/>
    </source>
</evidence>
<dbReference type="Gene3D" id="3.40.109.10">
    <property type="entry name" value="NADH Oxidase"/>
    <property type="match status" value="1"/>
</dbReference>
<dbReference type="SUPFAM" id="SSF55469">
    <property type="entry name" value="FMN-dependent nitroreductase-like"/>
    <property type="match status" value="1"/>
</dbReference>
<reference evidence="5 6" key="1">
    <citation type="submission" date="2016-10" db="EMBL/GenBank/DDBJ databases">
        <authorList>
            <person name="Varghese N."/>
            <person name="Submissions S."/>
        </authorList>
    </citation>
    <scope>NUCLEOTIDE SEQUENCE [LARGE SCALE GENOMIC DNA]</scope>
    <source>
        <strain evidence="5 6">DSM 20748</strain>
    </source>
</reference>
<feature type="compositionally biased region" description="Basic and acidic residues" evidence="3">
    <location>
        <begin position="161"/>
        <end position="179"/>
    </location>
</feature>
<dbReference type="Proteomes" id="UP000198647">
    <property type="component" value="Unassembled WGS sequence"/>
</dbReference>
<accession>A0A1H3FBB1</accession>
<sequence>MNASEMKQYRKANYEIDEAFLERWSPRSFQEKEIAEEDLMSVFEAARWAPSAMNMQPWRFIIARTEEDRERFHSFVMDGNRKWCEKAPVLALIISDKEDATHAFDTGAAWGFLSLQARRNGLITHAMGGFYKDQARETLGIPEEFEIQALVAIGYQDEKEKLEEEMQKREQPSPRRPVEESIMEGSFRA</sequence>
<dbReference type="RefSeq" id="WP_076572206.1">
    <property type="nucleotide sequence ID" value="NZ_FNOS01000003.1"/>
</dbReference>
<name>A0A1H3FBB1_9BACI</name>
<dbReference type="Pfam" id="PF00881">
    <property type="entry name" value="Nitroreductase"/>
    <property type="match status" value="1"/>
</dbReference>
<organism evidence="5 6">
    <name type="scientific">Salimicrobium album</name>
    <dbReference type="NCBI Taxonomy" id="50717"/>
    <lineage>
        <taxon>Bacteria</taxon>
        <taxon>Bacillati</taxon>
        <taxon>Bacillota</taxon>
        <taxon>Bacilli</taxon>
        <taxon>Bacillales</taxon>
        <taxon>Bacillaceae</taxon>
        <taxon>Salimicrobium</taxon>
    </lineage>
</organism>
<proteinExistence type="inferred from homology"/>
<evidence type="ECO:0000256" key="1">
    <source>
        <dbReference type="ARBA" id="ARBA00007118"/>
    </source>
</evidence>
<evidence type="ECO:0000256" key="2">
    <source>
        <dbReference type="ARBA" id="ARBA00023002"/>
    </source>
</evidence>
<gene>
    <name evidence="5" type="ORF">SAMN04488081_1599</name>
</gene>
<dbReference type="PANTHER" id="PTHR43673:SF10">
    <property type="entry name" value="NADH DEHYDROGENASE_NAD(P)H NITROREDUCTASE XCC3605-RELATED"/>
    <property type="match status" value="1"/>
</dbReference>
<dbReference type="CDD" id="cd02138">
    <property type="entry name" value="TdsD-like"/>
    <property type="match status" value="1"/>
</dbReference>
<evidence type="ECO:0000259" key="4">
    <source>
        <dbReference type="Pfam" id="PF00881"/>
    </source>
</evidence>
<evidence type="ECO:0000313" key="5">
    <source>
        <dbReference type="EMBL" id="SDX88175.1"/>
    </source>
</evidence>
<dbReference type="EMBL" id="FNOS01000003">
    <property type="protein sequence ID" value="SDX88175.1"/>
    <property type="molecule type" value="Genomic_DNA"/>
</dbReference>
<comment type="caution">
    <text evidence="5">The sequence shown here is derived from an EMBL/GenBank/DDBJ whole genome shotgun (WGS) entry which is preliminary data.</text>
</comment>
<comment type="similarity">
    <text evidence="1">Belongs to the nitroreductase family.</text>
</comment>
<feature type="domain" description="Nitroreductase" evidence="4">
    <location>
        <begin position="22"/>
        <end position="80"/>
    </location>
</feature>
<dbReference type="InterPro" id="IPR000415">
    <property type="entry name" value="Nitroreductase-like"/>
</dbReference>
<dbReference type="PANTHER" id="PTHR43673">
    <property type="entry name" value="NAD(P)H NITROREDUCTASE YDGI-RELATED"/>
    <property type="match status" value="1"/>
</dbReference>
<evidence type="ECO:0000256" key="3">
    <source>
        <dbReference type="SAM" id="MobiDB-lite"/>
    </source>
</evidence>
<keyword evidence="2" id="KW-0560">Oxidoreductase</keyword>
<dbReference type="InterPro" id="IPR029479">
    <property type="entry name" value="Nitroreductase"/>
</dbReference>
<keyword evidence="6" id="KW-1185">Reference proteome</keyword>
<feature type="region of interest" description="Disordered" evidence="3">
    <location>
        <begin position="161"/>
        <end position="189"/>
    </location>
</feature>